<dbReference type="AlphaFoldDB" id="A0A1H4A944"/>
<dbReference type="Gene3D" id="3.40.50.620">
    <property type="entry name" value="HUPs"/>
    <property type="match status" value="1"/>
</dbReference>
<reference evidence="3" key="1">
    <citation type="submission" date="2016-10" db="EMBL/GenBank/DDBJ databases">
        <authorList>
            <person name="Varghese N."/>
            <person name="Submissions S."/>
        </authorList>
    </citation>
    <scope>NUCLEOTIDE SEQUENCE [LARGE SCALE GENOMIC DNA]</scope>
    <source>
        <strain evidence="3">LMG 24000</strain>
    </source>
</reference>
<evidence type="ECO:0000259" key="1">
    <source>
        <dbReference type="Pfam" id="PF02698"/>
    </source>
</evidence>
<protein>
    <submittedName>
        <fullName evidence="2">DUF218 domain-containing protein</fullName>
    </submittedName>
</protein>
<dbReference type="InterPro" id="IPR003848">
    <property type="entry name" value="DUF218"/>
</dbReference>
<evidence type="ECO:0000313" key="2">
    <source>
        <dbReference type="EMBL" id="SEA32633.1"/>
    </source>
</evidence>
<feature type="domain" description="DUF218" evidence="1">
    <location>
        <begin position="1"/>
        <end position="67"/>
    </location>
</feature>
<dbReference type="Proteomes" id="UP000198638">
    <property type="component" value="Unassembled WGS sequence"/>
</dbReference>
<dbReference type="STRING" id="83784.SAMN05192564_1011087"/>
<proteinExistence type="predicted"/>
<sequence length="114" mass="13058">MRAYLVRRGIPTDHILVDSAGNDTWSTARDASDAMRKQRLSSAIVVTQYFHLPRAMLALKRYGVSEVSGAYPRFWEVRDIYSVVREVPAFIWYAIRPLIPPTNPLRARPRDQAA</sequence>
<gene>
    <name evidence="2" type="ORF">SAMN05192564_1011087</name>
</gene>
<name>A0A1H4A944_9BURK</name>
<organism evidence="2 3">
    <name type="scientific">Paraburkholderia sartisoli</name>
    <dbReference type="NCBI Taxonomy" id="83784"/>
    <lineage>
        <taxon>Bacteria</taxon>
        <taxon>Pseudomonadati</taxon>
        <taxon>Pseudomonadota</taxon>
        <taxon>Betaproteobacteria</taxon>
        <taxon>Burkholderiales</taxon>
        <taxon>Burkholderiaceae</taxon>
        <taxon>Paraburkholderia</taxon>
    </lineage>
</organism>
<keyword evidence="3" id="KW-1185">Reference proteome</keyword>
<accession>A0A1H4A944</accession>
<dbReference type="EMBL" id="FNRQ01000001">
    <property type="protein sequence ID" value="SEA32633.1"/>
    <property type="molecule type" value="Genomic_DNA"/>
</dbReference>
<dbReference type="InterPro" id="IPR014729">
    <property type="entry name" value="Rossmann-like_a/b/a_fold"/>
</dbReference>
<dbReference type="Pfam" id="PF02698">
    <property type="entry name" value="DUF218"/>
    <property type="match status" value="1"/>
</dbReference>
<evidence type="ECO:0000313" key="3">
    <source>
        <dbReference type="Proteomes" id="UP000198638"/>
    </source>
</evidence>
<dbReference type="CDD" id="cd06259">
    <property type="entry name" value="YdcF-like"/>
    <property type="match status" value="1"/>
</dbReference>